<feature type="transmembrane region" description="Helical" evidence="2">
    <location>
        <begin position="6"/>
        <end position="26"/>
    </location>
</feature>
<evidence type="ECO:0000256" key="2">
    <source>
        <dbReference type="SAM" id="Phobius"/>
    </source>
</evidence>
<dbReference type="Proteomes" id="UP001057085">
    <property type="component" value="Segment"/>
</dbReference>
<protein>
    <submittedName>
        <fullName evidence="3">Minor tail protein</fullName>
    </submittedName>
</protein>
<evidence type="ECO:0000313" key="3">
    <source>
        <dbReference type="EMBL" id="URG17511.1"/>
    </source>
</evidence>
<keyword evidence="2" id="KW-1133">Transmembrane helix</keyword>
<keyword evidence="2" id="KW-0812">Transmembrane</keyword>
<name>A0A9E7IMI6_9CAUD</name>
<keyword evidence="4" id="KW-1185">Reference proteome</keyword>
<evidence type="ECO:0000256" key="1">
    <source>
        <dbReference type="SAM" id="MobiDB-lite"/>
    </source>
</evidence>
<dbReference type="EMBL" id="ON191532">
    <property type="protein sequence ID" value="URG17511.1"/>
    <property type="molecule type" value="Genomic_DNA"/>
</dbReference>
<sequence length="117" mass="13023">MEWLREWFDTVGLGAIILLLLGWILSRRKSRAEVGKLDAEAAQIIAAAASALVAPLSESLGRLEQRIEVLESENAHKTKLLDSAIRFIRELLGWIEHHDPGQPPPVIPPDLESEIQT</sequence>
<reference evidence="3" key="1">
    <citation type="submission" date="2022-04" db="EMBL/GenBank/DDBJ databases">
        <authorList>
            <person name="Hwangbo M."/>
            <person name="Wang B."/>
            <person name="Yang S.-H."/>
            <person name="Gill J.J."/>
            <person name="Chu K.-H."/>
            <person name="Young R."/>
        </authorList>
    </citation>
    <scope>NUCLEOTIDE SEQUENCE</scope>
</reference>
<proteinExistence type="predicted"/>
<evidence type="ECO:0000313" key="4">
    <source>
        <dbReference type="Proteomes" id="UP001057085"/>
    </source>
</evidence>
<accession>A0A9E7IMI6</accession>
<keyword evidence="2" id="KW-0472">Membrane</keyword>
<organism evidence="3 4">
    <name type="scientific">Rhodococcus phage Mbo4</name>
    <dbReference type="NCBI Taxonomy" id="2936912"/>
    <lineage>
        <taxon>Viruses</taxon>
        <taxon>Duplodnaviria</taxon>
        <taxon>Heunggongvirae</taxon>
        <taxon>Uroviricota</taxon>
        <taxon>Caudoviricetes</taxon>
        <taxon>Mboquatrovirus</taxon>
        <taxon>Mboquatrovirus Mbo4</taxon>
    </lineage>
</organism>
<feature type="region of interest" description="Disordered" evidence="1">
    <location>
        <begin position="98"/>
        <end position="117"/>
    </location>
</feature>
<gene>
    <name evidence="3" type="ORF">Mbo4_021</name>
</gene>